<dbReference type="Pfam" id="PF03656">
    <property type="entry name" value="Pam16"/>
    <property type="match status" value="1"/>
</dbReference>
<keyword evidence="5" id="KW-0653">Protein transport</keyword>
<dbReference type="OrthoDB" id="10262892at2759"/>
<reference evidence="10 11" key="1">
    <citation type="submission" date="2017-12" db="EMBL/GenBank/DDBJ databases">
        <title>Sequencing, de novo assembly and annotation of complete genome of a new Thraustochytrid species, strain FCC1311.</title>
        <authorList>
            <person name="Sedici K."/>
            <person name="Godart F."/>
            <person name="Aiese Cigliano R."/>
            <person name="Sanseverino W."/>
            <person name="Barakat M."/>
            <person name="Ortet P."/>
            <person name="Marechal E."/>
            <person name="Cagnac O."/>
            <person name="Amato A."/>
        </authorList>
    </citation>
    <scope>NUCLEOTIDE SEQUENCE [LARGE SCALE GENOMIC DNA]</scope>
</reference>
<dbReference type="PANTHER" id="PTHR12388">
    <property type="entry name" value="MITOCHONDRIA ASSOCIATED GRANULOCYTE MACROPHAGE CSF SIGNALING MOLECULE"/>
    <property type="match status" value="1"/>
</dbReference>
<evidence type="ECO:0000256" key="6">
    <source>
        <dbReference type="ARBA" id="ARBA00023010"/>
    </source>
</evidence>
<dbReference type="EMBL" id="BEYU01000012">
    <property type="protein sequence ID" value="GBG25289.1"/>
    <property type="molecule type" value="Genomic_DNA"/>
</dbReference>
<name>A0A2R5G4P3_9STRA</name>
<dbReference type="AlphaFoldDB" id="A0A2R5G4P3"/>
<evidence type="ECO:0000256" key="2">
    <source>
        <dbReference type="ARBA" id="ARBA00008817"/>
    </source>
</evidence>
<keyword evidence="3" id="KW-0813">Transport</keyword>
<evidence type="ECO:0000256" key="8">
    <source>
        <dbReference type="ARBA" id="ARBA00023136"/>
    </source>
</evidence>
<evidence type="ECO:0000256" key="3">
    <source>
        <dbReference type="ARBA" id="ARBA00022448"/>
    </source>
</evidence>
<keyword evidence="11" id="KW-1185">Reference proteome</keyword>
<keyword evidence="9" id="KW-0732">Signal</keyword>
<keyword evidence="4" id="KW-0999">Mitochondrion inner membrane</keyword>
<accession>A0A2R5G4P3</accession>
<dbReference type="PANTHER" id="PTHR12388:SF0">
    <property type="entry name" value="MITOCHONDRIAL IMPORT INNER MEMBRANE TRANSLOCASE SUBUNIT TIM16"/>
    <property type="match status" value="1"/>
</dbReference>
<organism evidence="10 11">
    <name type="scientific">Hondaea fermentalgiana</name>
    <dbReference type="NCBI Taxonomy" id="2315210"/>
    <lineage>
        <taxon>Eukaryota</taxon>
        <taxon>Sar</taxon>
        <taxon>Stramenopiles</taxon>
        <taxon>Bigyra</taxon>
        <taxon>Labyrinthulomycetes</taxon>
        <taxon>Thraustochytrida</taxon>
        <taxon>Thraustochytriidae</taxon>
        <taxon>Hondaea</taxon>
    </lineage>
</organism>
<feature type="chain" id="PRO_5015324472" evidence="9">
    <location>
        <begin position="23"/>
        <end position="129"/>
    </location>
</feature>
<dbReference type="GO" id="GO:0030150">
    <property type="term" value="P:protein import into mitochondrial matrix"/>
    <property type="evidence" value="ECO:0007669"/>
    <property type="project" value="InterPro"/>
</dbReference>
<sequence>MSGPIVRLFVQVFVAGVGVVSRAFVQAYQQAAANPNAAKAAAANAKRSLRKEMKLDEALKVLNFDSTPKNLPEVTERYEQYFNANDPKKGGSFYLQSKFHRAKEVVEKQLAEEAAAKAGKPAEKSDESK</sequence>
<evidence type="ECO:0000256" key="5">
    <source>
        <dbReference type="ARBA" id="ARBA00022927"/>
    </source>
</evidence>
<keyword evidence="6" id="KW-0811">Translocation</keyword>
<comment type="similarity">
    <text evidence="2">Belongs to the TIM16/PAM16 family.</text>
</comment>
<evidence type="ECO:0000256" key="4">
    <source>
        <dbReference type="ARBA" id="ARBA00022792"/>
    </source>
</evidence>
<evidence type="ECO:0000313" key="11">
    <source>
        <dbReference type="Proteomes" id="UP000241890"/>
    </source>
</evidence>
<comment type="subcellular location">
    <subcellularLocation>
        <location evidence="1">Mitochondrion inner membrane</location>
        <topology evidence="1">Peripheral membrane protein</topology>
    </subcellularLocation>
</comment>
<dbReference type="FunFam" id="1.10.287.110:FF:000006">
    <property type="entry name" value="Import inner membrane translocase subunit TIM16"/>
    <property type="match status" value="1"/>
</dbReference>
<evidence type="ECO:0000313" key="10">
    <source>
        <dbReference type="EMBL" id="GBG25289.1"/>
    </source>
</evidence>
<dbReference type="GO" id="GO:0005744">
    <property type="term" value="C:TIM23 mitochondrial import inner membrane translocase complex"/>
    <property type="evidence" value="ECO:0007669"/>
    <property type="project" value="InterPro"/>
</dbReference>
<protein>
    <submittedName>
        <fullName evidence="10">Mitochondrial import inner membrane translocase subunit tim16</fullName>
    </submittedName>
</protein>
<dbReference type="InterPro" id="IPR036869">
    <property type="entry name" value="J_dom_sf"/>
</dbReference>
<dbReference type="Proteomes" id="UP000241890">
    <property type="component" value="Unassembled WGS sequence"/>
</dbReference>
<dbReference type="InParanoid" id="A0A2R5G4P3"/>
<evidence type="ECO:0000256" key="7">
    <source>
        <dbReference type="ARBA" id="ARBA00023128"/>
    </source>
</evidence>
<feature type="signal peptide" evidence="9">
    <location>
        <begin position="1"/>
        <end position="22"/>
    </location>
</feature>
<dbReference type="Gene3D" id="1.10.287.110">
    <property type="entry name" value="DnaJ domain"/>
    <property type="match status" value="1"/>
</dbReference>
<proteinExistence type="inferred from homology"/>
<evidence type="ECO:0000256" key="1">
    <source>
        <dbReference type="ARBA" id="ARBA00004637"/>
    </source>
</evidence>
<keyword evidence="7" id="KW-0496">Mitochondrion</keyword>
<gene>
    <name evidence="10" type="ORF">FCC1311_015062</name>
</gene>
<evidence type="ECO:0000256" key="9">
    <source>
        <dbReference type="SAM" id="SignalP"/>
    </source>
</evidence>
<comment type="caution">
    <text evidence="10">The sequence shown here is derived from an EMBL/GenBank/DDBJ whole genome shotgun (WGS) entry which is preliminary data.</text>
</comment>
<keyword evidence="8" id="KW-0472">Membrane</keyword>
<dbReference type="InterPro" id="IPR005341">
    <property type="entry name" value="Tim16"/>
</dbReference>